<sequence>MKMKNMSIFFLIVTLMSGLYTNENVEAAQKEKLNEINKISLGTQHLLVRGRDGSVWSGGTNAMTFPGLVSEQFGVLPTATKVVDVSAGNFQTLALTSNGTLLSWPGTEDRAIPDQITSVKNIVAIAAGSRFNTILRGDGTVWTWGSNTLGELGLGDNETRMVPTQVPNLSNVVEIAASYQTAYALKSDGSVWGWGANNTYQLGNGSTNSASQPVRLNIPVKVKHIYQKAGYGAAVDIDDEVWTWGSNSLGQLGDGTQNNKIIPSKVAGLQGIKQLALGNSHMLALKENGSVIAWGSNTRGSLGDGTTMNSFVPVVVKGLEDINSISAGANSSAAISNTSKIFIWGMDLTNKGVNVITPIRLFVDDYSLEVPRELKMKATNSKTVTLTWSTLIKQDDDIDGFNVYCNDILIGNTKERKYVIENIDSAQENRFYVTTKGKFGNESDPSNIVVKKKQQKYVYTYNSSGQLLSIQYESGKKIIYEYDKNGNLKKIIITNPY</sequence>
<reference evidence="4 6" key="1">
    <citation type="submission" date="2018-06" db="EMBL/GenBank/DDBJ databases">
        <title>Genomic Encyclopedia of Type Strains, Phase III (KMG-III): the genomes of soil and plant-associated and newly described type strains.</title>
        <authorList>
            <person name="Whitman W."/>
        </authorList>
    </citation>
    <scope>NUCLEOTIDE SEQUENCE [LARGE SCALE GENOMIC DNA]</scope>
    <source>
        <strain evidence="4 6">CECT 7022</strain>
    </source>
</reference>
<protein>
    <submittedName>
        <fullName evidence="4">YD repeat-containing protein</fullName>
    </submittedName>
</protein>
<keyword evidence="2" id="KW-0677">Repeat</keyword>
<evidence type="ECO:0000256" key="1">
    <source>
        <dbReference type="ARBA" id="ARBA00022658"/>
    </source>
</evidence>
<accession>A0A2V4VRS0</accession>
<feature type="domain" description="Fibronectin type-III" evidence="3">
    <location>
        <begin position="370"/>
        <end position="456"/>
    </location>
</feature>
<dbReference type="PROSITE" id="PS50853">
    <property type="entry name" value="FN3"/>
    <property type="match status" value="1"/>
</dbReference>
<dbReference type="OrthoDB" id="27389at2"/>
<dbReference type="InterPro" id="IPR036116">
    <property type="entry name" value="FN3_sf"/>
</dbReference>
<evidence type="ECO:0000313" key="5">
    <source>
        <dbReference type="EMBL" id="QKS55508.1"/>
    </source>
</evidence>
<reference evidence="5 7" key="2">
    <citation type="submission" date="2020-06" db="EMBL/GenBank/DDBJ databases">
        <title>Complete genome of Paenibacillus barcinonensis KACC11450.</title>
        <authorList>
            <person name="Kim M."/>
            <person name="Park Y.-J."/>
            <person name="Shin J.-H."/>
        </authorList>
    </citation>
    <scope>NUCLEOTIDE SEQUENCE [LARGE SCALE GENOMIC DNA]</scope>
    <source>
        <strain evidence="5 7">KACC11450</strain>
    </source>
</reference>
<dbReference type="InterPro" id="IPR009091">
    <property type="entry name" value="RCC1/BLIP-II"/>
</dbReference>
<keyword evidence="1" id="KW-0344">Guanine-nucleotide releasing factor</keyword>
<dbReference type="PRINTS" id="PR00633">
    <property type="entry name" value="RCCNDNSATION"/>
</dbReference>
<dbReference type="PANTHER" id="PTHR45982">
    <property type="entry name" value="REGULATOR OF CHROMOSOME CONDENSATION"/>
    <property type="match status" value="1"/>
</dbReference>
<dbReference type="Proteomes" id="UP000247790">
    <property type="component" value="Unassembled WGS sequence"/>
</dbReference>
<evidence type="ECO:0000259" key="3">
    <source>
        <dbReference type="PROSITE" id="PS50853"/>
    </source>
</evidence>
<evidence type="ECO:0000313" key="6">
    <source>
        <dbReference type="Proteomes" id="UP000247790"/>
    </source>
</evidence>
<dbReference type="CDD" id="cd00063">
    <property type="entry name" value="FN3"/>
    <property type="match status" value="1"/>
</dbReference>
<dbReference type="Gene3D" id="2.130.10.30">
    <property type="entry name" value="Regulator of chromosome condensation 1/beta-lactamase-inhibitor protein II"/>
    <property type="match status" value="2"/>
</dbReference>
<dbReference type="InterPro" id="IPR031325">
    <property type="entry name" value="RHS_repeat"/>
</dbReference>
<dbReference type="Pfam" id="PF00041">
    <property type="entry name" value="fn3"/>
    <property type="match status" value="1"/>
</dbReference>
<dbReference type="InterPro" id="IPR058923">
    <property type="entry name" value="RCC1-like_dom"/>
</dbReference>
<name>A0A2V4VRS0_PAEBA</name>
<dbReference type="InterPro" id="IPR003961">
    <property type="entry name" value="FN3_dom"/>
</dbReference>
<gene>
    <name evidence="4" type="ORF">DFQ00_106273</name>
    <name evidence="5" type="ORF">HUB98_03715</name>
</gene>
<dbReference type="EMBL" id="CP054614">
    <property type="protein sequence ID" value="QKS55508.1"/>
    <property type="molecule type" value="Genomic_DNA"/>
</dbReference>
<evidence type="ECO:0000313" key="7">
    <source>
        <dbReference type="Proteomes" id="UP000509327"/>
    </source>
</evidence>
<dbReference type="PROSITE" id="PS50012">
    <property type="entry name" value="RCC1_3"/>
    <property type="match status" value="5"/>
</dbReference>
<dbReference type="RefSeq" id="WP_110896796.1">
    <property type="nucleotide sequence ID" value="NZ_CP054614.1"/>
</dbReference>
<dbReference type="Pfam" id="PF05593">
    <property type="entry name" value="RHS_repeat"/>
    <property type="match status" value="1"/>
</dbReference>
<dbReference type="InterPro" id="IPR051553">
    <property type="entry name" value="Ran_GTPase-activating"/>
</dbReference>
<evidence type="ECO:0000313" key="4">
    <source>
        <dbReference type="EMBL" id="PYE49290.1"/>
    </source>
</evidence>
<dbReference type="Pfam" id="PF25390">
    <property type="entry name" value="WD40_RLD"/>
    <property type="match status" value="1"/>
</dbReference>
<dbReference type="EMBL" id="QJSW01000006">
    <property type="protein sequence ID" value="PYE49290.1"/>
    <property type="molecule type" value="Genomic_DNA"/>
</dbReference>
<organism evidence="4 6">
    <name type="scientific">Paenibacillus barcinonensis</name>
    <dbReference type="NCBI Taxonomy" id="198119"/>
    <lineage>
        <taxon>Bacteria</taxon>
        <taxon>Bacillati</taxon>
        <taxon>Bacillota</taxon>
        <taxon>Bacilli</taxon>
        <taxon>Bacillales</taxon>
        <taxon>Paenibacillaceae</taxon>
        <taxon>Paenibacillus</taxon>
    </lineage>
</organism>
<dbReference type="PANTHER" id="PTHR45982:SF1">
    <property type="entry name" value="REGULATOR OF CHROMOSOME CONDENSATION"/>
    <property type="match status" value="1"/>
</dbReference>
<dbReference type="SUPFAM" id="SSF49265">
    <property type="entry name" value="Fibronectin type III"/>
    <property type="match status" value="1"/>
</dbReference>
<evidence type="ECO:0000256" key="2">
    <source>
        <dbReference type="ARBA" id="ARBA00022737"/>
    </source>
</evidence>
<dbReference type="InterPro" id="IPR000408">
    <property type="entry name" value="Reg_chr_condens"/>
</dbReference>
<proteinExistence type="predicted"/>
<dbReference type="Proteomes" id="UP000509327">
    <property type="component" value="Chromosome"/>
</dbReference>
<dbReference type="AlphaFoldDB" id="A0A2V4VRS0"/>
<keyword evidence="7" id="KW-1185">Reference proteome</keyword>
<dbReference type="SUPFAM" id="SSF50985">
    <property type="entry name" value="RCC1/BLIP-II"/>
    <property type="match status" value="1"/>
</dbReference>